<accession>A0AAD4JF36</accession>
<comment type="caution">
    <text evidence="1">The sequence shown here is derived from an EMBL/GenBank/DDBJ whole genome shotgun (WGS) entry which is preliminary data.</text>
</comment>
<reference evidence="1 2" key="1">
    <citation type="journal article" date="2021" name="Nat. Commun.">
        <title>Incipient diploidization of the medicinal plant Perilla within 10,000 years.</title>
        <authorList>
            <person name="Zhang Y."/>
            <person name="Shen Q."/>
            <person name="Leng L."/>
            <person name="Zhang D."/>
            <person name="Chen S."/>
            <person name="Shi Y."/>
            <person name="Ning Z."/>
            <person name="Chen S."/>
        </authorList>
    </citation>
    <scope>NUCLEOTIDE SEQUENCE [LARGE SCALE GENOMIC DNA]</scope>
    <source>
        <strain evidence="2">cv. PC099</strain>
    </source>
</reference>
<evidence type="ECO:0000313" key="1">
    <source>
        <dbReference type="EMBL" id="KAH6832266.1"/>
    </source>
</evidence>
<protein>
    <submittedName>
        <fullName evidence="1">Uncharacterized protein</fullName>
    </submittedName>
</protein>
<evidence type="ECO:0000313" key="2">
    <source>
        <dbReference type="Proteomes" id="UP001190926"/>
    </source>
</evidence>
<name>A0AAD4JF36_PERFH</name>
<dbReference type="PANTHER" id="PTHR37203">
    <property type="match status" value="1"/>
</dbReference>
<dbReference type="Proteomes" id="UP001190926">
    <property type="component" value="Unassembled WGS sequence"/>
</dbReference>
<dbReference type="AlphaFoldDB" id="A0AAD4JF36"/>
<proteinExistence type="predicted"/>
<keyword evidence="2" id="KW-1185">Reference proteome</keyword>
<organism evidence="1 2">
    <name type="scientific">Perilla frutescens var. hirtella</name>
    <name type="common">Perilla citriodora</name>
    <name type="synonym">Perilla setoyensis</name>
    <dbReference type="NCBI Taxonomy" id="608512"/>
    <lineage>
        <taxon>Eukaryota</taxon>
        <taxon>Viridiplantae</taxon>
        <taxon>Streptophyta</taxon>
        <taxon>Embryophyta</taxon>
        <taxon>Tracheophyta</taxon>
        <taxon>Spermatophyta</taxon>
        <taxon>Magnoliopsida</taxon>
        <taxon>eudicotyledons</taxon>
        <taxon>Gunneridae</taxon>
        <taxon>Pentapetalae</taxon>
        <taxon>asterids</taxon>
        <taxon>lamiids</taxon>
        <taxon>Lamiales</taxon>
        <taxon>Lamiaceae</taxon>
        <taxon>Nepetoideae</taxon>
        <taxon>Elsholtzieae</taxon>
        <taxon>Perilla</taxon>
    </lineage>
</organism>
<dbReference type="PANTHER" id="PTHR37203:SF3">
    <property type="entry name" value="SLR0975 PROTEIN"/>
    <property type="match status" value="1"/>
</dbReference>
<dbReference type="EMBL" id="SDAM02000072">
    <property type="protein sequence ID" value="KAH6832266.1"/>
    <property type="molecule type" value="Genomic_DNA"/>
</dbReference>
<gene>
    <name evidence="1" type="ORF">C2S53_005615</name>
</gene>
<sequence>MYPPPTATAPPLSAVVPALPTQFFHHHHSLFSQRHTFTLFFNSKSSLFYRGLHSRFVLGPAFASISRYSYEESEGRACDPELRRVLELATDSELYELERILFGPSYFSPLLKSVLQRDEVDHFMIGEDPNEREDYISMLESRFLFLAADARSTLRGWRPSYRSVLLGVRKKLKIPCSAKLSAEDLEVEIFLHLLQEYSSEEQGSSEVSSKNADGSNSLELGLSQWKVQKLTALGIGATDIRSLILKGGGMLTLEKLLESLGGRFSGKLFTEAAKYQMKKELIKKGGQLAAINLESGAALLAARQGLKAAAVRYLGLRSVTQLFGPLMWGTLLADVFIQMLGTDYARILRAIYALAQEFSESCKYLQHRWDCAMSETLKNWRHGTGLLRVVHEGRVEVTVAGRDGVDNDVVELVCRRRCSYDIFNGKTLPAPAGTPGVVGLRPAPAETPTVAELPSRQNTTAGAGVHYSRRWSVSRCWSGPPVLAL</sequence>